<dbReference type="InterPro" id="IPR001650">
    <property type="entry name" value="Helicase_C-like"/>
</dbReference>
<dbReference type="SMART" id="SM00490">
    <property type="entry name" value="HELICc"/>
    <property type="match status" value="1"/>
</dbReference>
<dbReference type="Pfam" id="PF00270">
    <property type="entry name" value="DEAD"/>
    <property type="match status" value="1"/>
</dbReference>
<reference evidence="12 14" key="1">
    <citation type="submission" date="2024-07" db="EMBL/GenBank/DDBJ databases">
        <title>Description of Labrys sedimenti sp. nov., isolated from a diclofenac-degrading enrichment culture.</title>
        <authorList>
            <person name="Tancsics A."/>
            <person name="Csepanyi A."/>
        </authorList>
    </citation>
    <scope>NUCLEOTIDE SEQUENCE [LARGE SCALE GENOMIC DNA]</scope>
    <source>
        <strain evidence="12 14">LMG 23578</strain>
    </source>
</reference>
<dbReference type="CDD" id="cd18787">
    <property type="entry name" value="SF2_C_DEAD"/>
    <property type="match status" value="1"/>
</dbReference>
<evidence type="ECO:0000256" key="7">
    <source>
        <dbReference type="RuleBase" id="RU000492"/>
    </source>
</evidence>
<dbReference type="Proteomes" id="UP001595190">
    <property type="component" value="Unassembled WGS sequence"/>
</dbReference>
<evidence type="ECO:0000256" key="4">
    <source>
        <dbReference type="ARBA" id="ARBA00022840"/>
    </source>
</evidence>
<dbReference type="Gene3D" id="3.40.50.300">
    <property type="entry name" value="P-loop containing nucleotide triphosphate hydrolases"/>
    <property type="match status" value="2"/>
</dbReference>
<dbReference type="PANTHER" id="PTHR47959">
    <property type="entry name" value="ATP-DEPENDENT RNA HELICASE RHLE-RELATED"/>
    <property type="match status" value="1"/>
</dbReference>
<dbReference type="SUPFAM" id="SSF52540">
    <property type="entry name" value="P-loop containing nucleoside triphosphate hydrolases"/>
    <property type="match status" value="1"/>
</dbReference>
<dbReference type="GO" id="GO:0004386">
    <property type="term" value="F:helicase activity"/>
    <property type="evidence" value="ECO:0007669"/>
    <property type="project" value="UniProtKB-KW"/>
</dbReference>
<dbReference type="GO" id="GO:0016787">
    <property type="term" value="F:hydrolase activity"/>
    <property type="evidence" value="ECO:0007669"/>
    <property type="project" value="UniProtKB-KW"/>
</dbReference>
<dbReference type="PROSITE" id="PS51195">
    <property type="entry name" value="Q_MOTIF"/>
    <property type="match status" value="1"/>
</dbReference>
<dbReference type="InterPro" id="IPR027417">
    <property type="entry name" value="P-loop_NTPase"/>
</dbReference>
<comment type="caution">
    <text evidence="12">The sequence shown here is derived from an EMBL/GenBank/DDBJ whole genome shotgun (WGS) entry which is preliminary data.</text>
</comment>
<feature type="domain" description="Helicase ATP-binding" evidence="9">
    <location>
        <begin position="36"/>
        <end position="211"/>
    </location>
</feature>
<dbReference type="Proteomes" id="UP001555786">
    <property type="component" value="Unassembled WGS sequence"/>
</dbReference>
<protein>
    <submittedName>
        <fullName evidence="12">DEAD/DEAH box helicase</fullName>
        <ecNumber evidence="12">3.6.4.-</ecNumber>
    </submittedName>
</protein>
<name>A0ABV3PY63_9HYPH</name>
<comment type="similarity">
    <text evidence="5 7">Belongs to the DEAD box helicase family.</text>
</comment>
<keyword evidence="4 7" id="KW-0067">ATP-binding</keyword>
<feature type="domain" description="Helicase C-terminal" evidence="10">
    <location>
        <begin position="222"/>
        <end position="383"/>
    </location>
</feature>
<dbReference type="InterPro" id="IPR000629">
    <property type="entry name" value="RNA-helicase_DEAD-box_CS"/>
</dbReference>
<evidence type="ECO:0000256" key="5">
    <source>
        <dbReference type="ARBA" id="ARBA00038437"/>
    </source>
</evidence>
<organism evidence="12 14">
    <name type="scientific">Labrys neptuniae</name>
    <dbReference type="NCBI Taxonomy" id="376174"/>
    <lineage>
        <taxon>Bacteria</taxon>
        <taxon>Pseudomonadati</taxon>
        <taxon>Pseudomonadota</taxon>
        <taxon>Alphaproteobacteria</taxon>
        <taxon>Hyphomicrobiales</taxon>
        <taxon>Xanthobacteraceae</taxon>
        <taxon>Labrys</taxon>
    </lineage>
</organism>
<evidence type="ECO:0000259" key="11">
    <source>
        <dbReference type="PROSITE" id="PS51195"/>
    </source>
</evidence>
<dbReference type="EMBL" id="JBFNQD010000026">
    <property type="protein sequence ID" value="MEW9310386.1"/>
    <property type="molecule type" value="Genomic_DNA"/>
</dbReference>
<keyword evidence="2 7" id="KW-0378">Hydrolase</keyword>
<feature type="compositionally biased region" description="Basic residues" evidence="8">
    <location>
        <begin position="421"/>
        <end position="436"/>
    </location>
</feature>
<dbReference type="PROSITE" id="PS51194">
    <property type="entry name" value="HELICASE_CTER"/>
    <property type="match status" value="1"/>
</dbReference>
<dbReference type="PROSITE" id="PS00039">
    <property type="entry name" value="DEAD_ATP_HELICASE"/>
    <property type="match status" value="1"/>
</dbReference>
<dbReference type="SMART" id="SM00487">
    <property type="entry name" value="DEXDc"/>
    <property type="match status" value="1"/>
</dbReference>
<evidence type="ECO:0000313" key="15">
    <source>
        <dbReference type="Proteomes" id="UP001595190"/>
    </source>
</evidence>
<reference evidence="13 15" key="2">
    <citation type="submission" date="2024-09" db="EMBL/GenBank/DDBJ databases">
        <title>Description of Labrys sedimenti sp. nov., isolated from a diclofenac-degrading enrichment culture, and genome-based reclassification of Labrys portucalensis as a later heterotypic synonym of Labrys neptuniae.</title>
        <authorList>
            <person name="Tancsics A."/>
            <person name="Csepanyi A."/>
        </authorList>
    </citation>
    <scope>NUCLEOTIDE SEQUENCE [LARGE SCALE GENOMIC DNA]</scope>
    <source>
        <strain evidence="13 15">LMG 23412</strain>
    </source>
</reference>
<dbReference type="InterPro" id="IPR014014">
    <property type="entry name" value="RNA_helicase_DEAD_Q_motif"/>
</dbReference>
<evidence type="ECO:0000313" key="14">
    <source>
        <dbReference type="Proteomes" id="UP001555786"/>
    </source>
</evidence>
<feature type="domain" description="DEAD-box RNA helicase Q" evidence="11">
    <location>
        <begin position="5"/>
        <end position="33"/>
    </location>
</feature>
<dbReference type="Pfam" id="PF00271">
    <property type="entry name" value="Helicase_C"/>
    <property type="match status" value="1"/>
</dbReference>
<gene>
    <name evidence="12" type="ORF">ABXS05_32910</name>
    <name evidence="13" type="ORF">ACETRX_31900</name>
</gene>
<evidence type="ECO:0000256" key="6">
    <source>
        <dbReference type="PROSITE-ProRule" id="PRU00552"/>
    </source>
</evidence>
<dbReference type="InterPro" id="IPR011545">
    <property type="entry name" value="DEAD/DEAH_box_helicase_dom"/>
</dbReference>
<dbReference type="RefSeq" id="WP_311944148.1">
    <property type="nucleotide sequence ID" value="NZ_JAVSCS010000045.1"/>
</dbReference>
<evidence type="ECO:0000259" key="10">
    <source>
        <dbReference type="PROSITE" id="PS51194"/>
    </source>
</evidence>
<feature type="short sequence motif" description="Q motif" evidence="6">
    <location>
        <begin position="5"/>
        <end position="33"/>
    </location>
</feature>
<evidence type="ECO:0000256" key="1">
    <source>
        <dbReference type="ARBA" id="ARBA00022741"/>
    </source>
</evidence>
<dbReference type="CDD" id="cd00268">
    <property type="entry name" value="DEADc"/>
    <property type="match status" value="1"/>
</dbReference>
<dbReference type="EC" id="3.6.4.-" evidence="12"/>
<feature type="compositionally biased region" description="Basic and acidic residues" evidence="8">
    <location>
        <begin position="382"/>
        <end position="391"/>
    </location>
</feature>
<feature type="region of interest" description="Disordered" evidence="8">
    <location>
        <begin position="380"/>
        <end position="436"/>
    </location>
</feature>
<dbReference type="InterPro" id="IPR044742">
    <property type="entry name" value="DEAD/DEAH_RhlB"/>
</dbReference>
<dbReference type="InterPro" id="IPR050079">
    <property type="entry name" value="DEAD_box_RNA_helicase"/>
</dbReference>
<dbReference type="PANTHER" id="PTHR47959:SF13">
    <property type="entry name" value="ATP-DEPENDENT RNA HELICASE RHLE"/>
    <property type="match status" value="1"/>
</dbReference>
<dbReference type="PROSITE" id="PS51192">
    <property type="entry name" value="HELICASE_ATP_BIND_1"/>
    <property type="match status" value="1"/>
</dbReference>
<evidence type="ECO:0000256" key="2">
    <source>
        <dbReference type="ARBA" id="ARBA00022801"/>
    </source>
</evidence>
<feature type="compositionally biased region" description="Low complexity" evidence="8">
    <location>
        <begin position="397"/>
        <end position="420"/>
    </location>
</feature>
<evidence type="ECO:0000256" key="8">
    <source>
        <dbReference type="SAM" id="MobiDB-lite"/>
    </source>
</evidence>
<evidence type="ECO:0000313" key="12">
    <source>
        <dbReference type="EMBL" id="MEW9310386.1"/>
    </source>
</evidence>
<accession>A0ABV3PY63</accession>
<proteinExistence type="inferred from homology"/>
<dbReference type="EMBL" id="JBHGPK010000030">
    <property type="protein sequence ID" value="MFC2254264.1"/>
    <property type="molecule type" value="Genomic_DNA"/>
</dbReference>
<keyword evidence="3 7" id="KW-0347">Helicase</keyword>
<sequence>MTSEVTFAALGLAEPLLRALDAADYQNPTPIQHKAIPALLEGRDMMGLAQTGTGKTAAFALPILQRLSKSRHGAGPKGVRALILAPTRELAIQIDESFRTYGVHMGFRIAVIFGGVSQGPQVKALADGVDILVATPGRLLDLQQQRKVRLDKVEILVLDEADRMLDMGFSRDVLKIVDETPLERQSLLFSATMPKTIKKLGEEILLNPVHVEVTPEVVTVDKIDQHVYHVPASVKRSLLLHLLNDPAMSRVIVFTRTKHGANRVSGHLDKAGIPSAAIHGNKSQNARQKALEDFRSGSTRILVATDIAARGIDVDDITHVINFEMPVDAESYVHRIGRTARAGRSGIAYSFCDPNERDELKAIERLTKKPLMVAAPVQGLEADQKHGERGPRHPHQGKPNGKPRNNNGQQEKSHSGQPRSGRSRRPGGRNNQRRAA</sequence>
<evidence type="ECO:0000313" key="13">
    <source>
        <dbReference type="EMBL" id="MFC2254264.1"/>
    </source>
</evidence>
<keyword evidence="1 7" id="KW-0547">Nucleotide-binding</keyword>
<keyword evidence="14" id="KW-1185">Reference proteome</keyword>
<evidence type="ECO:0000259" key="9">
    <source>
        <dbReference type="PROSITE" id="PS51192"/>
    </source>
</evidence>
<dbReference type="InterPro" id="IPR014001">
    <property type="entry name" value="Helicase_ATP-bd"/>
</dbReference>
<evidence type="ECO:0000256" key="3">
    <source>
        <dbReference type="ARBA" id="ARBA00022806"/>
    </source>
</evidence>